<keyword evidence="2" id="KW-1185">Reference proteome</keyword>
<protein>
    <submittedName>
        <fullName evidence="1">Uncharacterized protein</fullName>
    </submittedName>
</protein>
<evidence type="ECO:0000313" key="1">
    <source>
        <dbReference type="EnsemblMetazoa" id="G18695.1:cds"/>
    </source>
</evidence>
<evidence type="ECO:0000313" key="2">
    <source>
        <dbReference type="Proteomes" id="UP000005408"/>
    </source>
</evidence>
<name>A0A8W8JI08_MAGGI</name>
<accession>A0A8W8JI08</accession>
<dbReference type="EnsemblMetazoa" id="G18695.1">
    <property type="protein sequence ID" value="G18695.1:cds"/>
    <property type="gene ID" value="G18695"/>
</dbReference>
<proteinExistence type="predicted"/>
<organism evidence="1 2">
    <name type="scientific">Magallana gigas</name>
    <name type="common">Pacific oyster</name>
    <name type="synonym">Crassostrea gigas</name>
    <dbReference type="NCBI Taxonomy" id="29159"/>
    <lineage>
        <taxon>Eukaryota</taxon>
        <taxon>Metazoa</taxon>
        <taxon>Spiralia</taxon>
        <taxon>Lophotrochozoa</taxon>
        <taxon>Mollusca</taxon>
        <taxon>Bivalvia</taxon>
        <taxon>Autobranchia</taxon>
        <taxon>Pteriomorphia</taxon>
        <taxon>Ostreida</taxon>
        <taxon>Ostreoidea</taxon>
        <taxon>Ostreidae</taxon>
        <taxon>Magallana</taxon>
    </lineage>
</organism>
<dbReference type="AlphaFoldDB" id="A0A8W8JI08"/>
<dbReference type="Proteomes" id="UP000005408">
    <property type="component" value="Unassembled WGS sequence"/>
</dbReference>
<reference evidence="1" key="1">
    <citation type="submission" date="2022-08" db="UniProtKB">
        <authorList>
            <consortium name="EnsemblMetazoa"/>
        </authorList>
    </citation>
    <scope>IDENTIFICATION</scope>
    <source>
        <strain evidence="1">05x7-T-G4-1.051#20</strain>
    </source>
</reference>
<sequence length="187" mass="21081">MGPKRASRPAPYNPDLPVNWTAARLKEALDSRGIAYSSNARRSALVAAGLPTQGPELKRTRFGFAAESLLLVETISPHLCLQITSGKDVNLASLLIPYFSPPDEKDDKKPDKRLQKLLNIGEFIQAFGIYKNIMCQAYPQRRQELDLYDRDIIDMATGYTGNGFYEYHRQFSLMAASHLKYNNILID</sequence>